<keyword evidence="3" id="KW-1185">Reference proteome</keyword>
<dbReference type="AlphaFoldDB" id="A0A941ILN4"/>
<reference evidence="2" key="1">
    <citation type="submission" date="2021-04" db="EMBL/GenBank/DDBJ databases">
        <title>Genome based classification of Actinospica acidithermotolerans sp. nov., an actinobacterium isolated from an Indonesian hot spring.</title>
        <authorList>
            <person name="Kusuma A.B."/>
            <person name="Putra K.E."/>
            <person name="Nafisah S."/>
            <person name="Loh J."/>
            <person name="Nouioui I."/>
            <person name="Goodfellow M."/>
        </authorList>
    </citation>
    <scope>NUCLEOTIDE SEQUENCE</scope>
    <source>
        <strain evidence="2">MGRD01-02</strain>
    </source>
</reference>
<dbReference type="GO" id="GO:0004067">
    <property type="term" value="F:asparaginase activity"/>
    <property type="evidence" value="ECO:0007669"/>
    <property type="project" value="UniProtKB-UniRule"/>
</dbReference>
<dbReference type="InterPro" id="IPR036152">
    <property type="entry name" value="Asp/glu_Ase-like_sf"/>
</dbReference>
<evidence type="ECO:0000313" key="2">
    <source>
        <dbReference type="EMBL" id="MBR7827786.1"/>
    </source>
</evidence>
<dbReference type="PIRSF" id="PIRSF001220">
    <property type="entry name" value="L-ASNase_gatD"/>
    <property type="match status" value="1"/>
</dbReference>
<name>A0A941ILN4_9ACTN</name>
<dbReference type="PIRSF" id="PIRSF500176">
    <property type="entry name" value="L_ASNase"/>
    <property type="match status" value="1"/>
</dbReference>
<dbReference type="InterPro" id="IPR040919">
    <property type="entry name" value="Asparaginase_C"/>
</dbReference>
<sequence length="168" mass="17340">MSKTHSTSVTAFVSAPGPIGYLAEGEPVFHGSPANAPKLLDPVRRDVHTALVTASVGDDGRLLPVIGAHVDGLVVAGFGAGHVPGGYVDELEKLASRIPVVLATRTGRGPVLRRTYGFRGSESDPISRGVIPAGTLTPIKAKVLLHTALAIGTSSADIRALFEEGCSR</sequence>
<dbReference type="Proteomes" id="UP000676325">
    <property type="component" value="Unassembled WGS sequence"/>
</dbReference>
<comment type="caution">
    <text evidence="2">The sequence shown here is derived from an EMBL/GenBank/DDBJ whole genome shotgun (WGS) entry which is preliminary data.</text>
</comment>
<dbReference type="InterPro" id="IPR027473">
    <property type="entry name" value="L-asparaginase_C"/>
</dbReference>
<gene>
    <name evidence="2" type="ORF">KDK95_15815</name>
</gene>
<organism evidence="2 3">
    <name type="scientific">Actinospica acidithermotolerans</name>
    <dbReference type="NCBI Taxonomy" id="2828514"/>
    <lineage>
        <taxon>Bacteria</taxon>
        <taxon>Bacillati</taxon>
        <taxon>Actinomycetota</taxon>
        <taxon>Actinomycetes</taxon>
        <taxon>Catenulisporales</taxon>
        <taxon>Actinospicaceae</taxon>
        <taxon>Actinospica</taxon>
    </lineage>
</organism>
<dbReference type="Gene3D" id="3.40.50.40">
    <property type="match status" value="1"/>
</dbReference>
<accession>A0A941ILN4</accession>
<dbReference type="InterPro" id="IPR006034">
    <property type="entry name" value="Asparaginase/glutaminase-like"/>
</dbReference>
<dbReference type="PROSITE" id="PS51732">
    <property type="entry name" value="ASN_GLN_ASE_3"/>
    <property type="match status" value="1"/>
</dbReference>
<dbReference type="RefSeq" id="WP_212518928.1">
    <property type="nucleotide sequence ID" value="NZ_JAGSOH010000042.1"/>
</dbReference>
<protein>
    <recommendedName>
        <fullName evidence="1">Asparaginase/glutaminase C-terminal domain-containing protein</fullName>
    </recommendedName>
</protein>
<dbReference type="EMBL" id="JAGSOH010000042">
    <property type="protein sequence ID" value="MBR7827786.1"/>
    <property type="molecule type" value="Genomic_DNA"/>
</dbReference>
<dbReference type="Pfam" id="PF17763">
    <property type="entry name" value="Asparaginase_C"/>
    <property type="match status" value="1"/>
</dbReference>
<evidence type="ECO:0000313" key="3">
    <source>
        <dbReference type="Proteomes" id="UP000676325"/>
    </source>
</evidence>
<evidence type="ECO:0000259" key="1">
    <source>
        <dbReference type="Pfam" id="PF17763"/>
    </source>
</evidence>
<dbReference type="SMART" id="SM00870">
    <property type="entry name" value="Asparaginase"/>
    <property type="match status" value="1"/>
</dbReference>
<dbReference type="SUPFAM" id="SSF53774">
    <property type="entry name" value="Glutaminase/Asparaginase"/>
    <property type="match status" value="1"/>
</dbReference>
<proteinExistence type="predicted"/>
<feature type="domain" description="Asparaginase/glutaminase C-terminal" evidence="1">
    <location>
        <begin position="51"/>
        <end position="162"/>
    </location>
</feature>